<feature type="transmembrane region" description="Helical" evidence="2">
    <location>
        <begin position="148"/>
        <end position="167"/>
    </location>
</feature>
<proteinExistence type="inferred from homology"/>
<evidence type="ECO:0000256" key="2">
    <source>
        <dbReference type="SAM" id="Phobius"/>
    </source>
</evidence>
<feature type="transmembrane region" description="Helical" evidence="2">
    <location>
        <begin position="110"/>
        <end position="128"/>
    </location>
</feature>
<evidence type="ECO:0000256" key="1">
    <source>
        <dbReference type="ARBA" id="ARBA00044504"/>
    </source>
</evidence>
<dbReference type="Gene3D" id="1.20.1250.20">
    <property type="entry name" value="MFS general substrate transporter like domains"/>
    <property type="match status" value="1"/>
</dbReference>
<accession>A0AAE1RWZ3</accession>
<comment type="caution">
    <text evidence="3">The sequence shown here is derived from an EMBL/GenBank/DDBJ whole genome shotgun (WGS) entry which is preliminary data.</text>
</comment>
<dbReference type="InterPro" id="IPR036259">
    <property type="entry name" value="MFS_trans_sf"/>
</dbReference>
<gene>
    <name evidence="3" type="ORF">RND71_021003</name>
</gene>
<protein>
    <submittedName>
        <fullName evidence="3">Uncharacterized protein</fullName>
    </submittedName>
</protein>
<keyword evidence="4" id="KW-1185">Reference proteome</keyword>
<feature type="transmembrane region" description="Helical" evidence="2">
    <location>
        <begin position="15"/>
        <end position="35"/>
    </location>
</feature>
<name>A0AAE1RWZ3_9SOLA</name>
<dbReference type="AlphaFoldDB" id="A0AAE1RWZ3"/>
<comment type="similarity">
    <text evidence="1">Belongs to the major facilitator superfamily. Phosphate:H(+) symporter (TC 2.A.1.9) family.</text>
</comment>
<reference evidence="3" key="1">
    <citation type="submission" date="2023-12" db="EMBL/GenBank/DDBJ databases">
        <title>Genome assembly of Anisodus tanguticus.</title>
        <authorList>
            <person name="Wang Y.-J."/>
        </authorList>
    </citation>
    <scope>NUCLEOTIDE SEQUENCE</scope>
    <source>
        <strain evidence="3">KB-2021</strain>
        <tissue evidence="3">Leaf</tissue>
    </source>
</reference>
<evidence type="ECO:0000313" key="3">
    <source>
        <dbReference type="EMBL" id="KAK4358774.1"/>
    </source>
</evidence>
<keyword evidence="2" id="KW-0472">Membrane</keyword>
<organism evidence="3 4">
    <name type="scientific">Anisodus tanguticus</name>
    <dbReference type="NCBI Taxonomy" id="243964"/>
    <lineage>
        <taxon>Eukaryota</taxon>
        <taxon>Viridiplantae</taxon>
        <taxon>Streptophyta</taxon>
        <taxon>Embryophyta</taxon>
        <taxon>Tracheophyta</taxon>
        <taxon>Spermatophyta</taxon>
        <taxon>Magnoliopsida</taxon>
        <taxon>eudicotyledons</taxon>
        <taxon>Gunneridae</taxon>
        <taxon>Pentapetalae</taxon>
        <taxon>asterids</taxon>
        <taxon>lamiids</taxon>
        <taxon>Solanales</taxon>
        <taxon>Solanaceae</taxon>
        <taxon>Solanoideae</taxon>
        <taxon>Hyoscyameae</taxon>
        <taxon>Anisodus</taxon>
    </lineage>
</organism>
<dbReference type="Proteomes" id="UP001291623">
    <property type="component" value="Unassembled WGS sequence"/>
</dbReference>
<evidence type="ECO:0000313" key="4">
    <source>
        <dbReference type="Proteomes" id="UP001291623"/>
    </source>
</evidence>
<keyword evidence="2" id="KW-0812">Transmembrane</keyword>
<keyword evidence="2" id="KW-1133">Transmembrane helix</keyword>
<dbReference type="EMBL" id="JAVYJV010000011">
    <property type="protein sequence ID" value="KAK4358774.1"/>
    <property type="molecule type" value="Genomic_DNA"/>
</dbReference>
<dbReference type="PANTHER" id="PTHR11654">
    <property type="entry name" value="OLIGOPEPTIDE TRANSPORTER-RELATED"/>
    <property type="match status" value="1"/>
</dbReference>
<sequence>MENSASHVDEVAMQYGGWITFPFTIATMAGLLLAARGWSSNLIVFLINEFNMKSIAAAKVFNVVNGLTTISPIVGGIIADSYLGSAIDALKPLACGDGSNICTSPSTNQYGFLYVALALASIGIAAPHSSSMWRTTSVGHGVLVYPRLVTYLAWQFFSLANISIAMLRNKEAALSST</sequence>